<keyword evidence="1" id="KW-0812">Transmembrane</keyword>
<gene>
    <name evidence="2" type="ORF">FZC83_16990</name>
</gene>
<comment type="caution">
    <text evidence="2">The sequence shown here is derived from an EMBL/GenBank/DDBJ whole genome shotgun (WGS) entry which is preliminary data.</text>
</comment>
<dbReference type="Proteomes" id="UP000322997">
    <property type="component" value="Unassembled WGS sequence"/>
</dbReference>
<sequence length="91" mass="10145">MDKQRLNPVLLYVAGMVIGMTIGLLPYSRIWSYGSSWASSLASRPDVPSSPLLPRSNYKHETAVPAPPFYFICFNKLSNLLSPTELFCHPS</sequence>
<evidence type="ECO:0000313" key="3">
    <source>
        <dbReference type="Proteomes" id="UP000322997"/>
    </source>
</evidence>
<dbReference type="RefSeq" id="WP_148985785.1">
    <property type="nucleotide sequence ID" value="NZ_JBNILK010000005.1"/>
</dbReference>
<dbReference type="AlphaFoldDB" id="A0A5D4RMA2"/>
<protein>
    <submittedName>
        <fullName evidence="2">Uncharacterized protein</fullName>
    </submittedName>
</protein>
<evidence type="ECO:0000313" key="2">
    <source>
        <dbReference type="EMBL" id="TYS52525.1"/>
    </source>
</evidence>
<proteinExistence type="predicted"/>
<feature type="transmembrane region" description="Helical" evidence="1">
    <location>
        <begin position="9"/>
        <end position="27"/>
    </location>
</feature>
<keyword evidence="1" id="KW-0472">Membrane</keyword>
<accession>A0A5D4RMA2</accession>
<organism evidence="2 3">
    <name type="scientific">Rossellomorea marisflavi</name>
    <dbReference type="NCBI Taxonomy" id="189381"/>
    <lineage>
        <taxon>Bacteria</taxon>
        <taxon>Bacillati</taxon>
        <taxon>Bacillota</taxon>
        <taxon>Bacilli</taxon>
        <taxon>Bacillales</taxon>
        <taxon>Bacillaceae</taxon>
        <taxon>Rossellomorea</taxon>
    </lineage>
</organism>
<dbReference type="EMBL" id="VTEQ01000005">
    <property type="protein sequence ID" value="TYS52525.1"/>
    <property type="molecule type" value="Genomic_DNA"/>
</dbReference>
<keyword evidence="1" id="KW-1133">Transmembrane helix</keyword>
<name>A0A5D4RMA2_9BACI</name>
<reference evidence="2 3" key="1">
    <citation type="submission" date="2019-08" db="EMBL/GenBank/DDBJ databases">
        <title>Bacillus genomes from the desert of Cuatro Cienegas, Coahuila.</title>
        <authorList>
            <person name="Olmedo-Alvarez G."/>
        </authorList>
    </citation>
    <scope>NUCLEOTIDE SEQUENCE [LARGE SCALE GENOMIC DNA]</scope>
    <source>
        <strain evidence="2 3">CH108_3D</strain>
    </source>
</reference>
<evidence type="ECO:0000256" key="1">
    <source>
        <dbReference type="SAM" id="Phobius"/>
    </source>
</evidence>